<evidence type="ECO:0000313" key="2">
    <source>
        <dbReference type="EMBL" id="KAH9418865.1"/>
    </source>
</evidence>
<dbReference type="EMBL" id="NJHN03000062">
    <property type="protein sequence ID" value="KAH9418865.1"/>
    <property type="molecule type" value="Genomic_DNA"/>
</dbReference>
<reference evidence="2 3" key="1">
    <citation type="journal article" date="2018" name="J. Allergy Clin. Immunol.">
        <title>High-quality assembly of Dermatophagoides pteronyssinus genome and transcriptome reveals a wide range of novel allergens.</title>
        <authorList>
            <person name="Liu X.Y."/>
            <person name="Yang K.Y."/>
            <person name="Wang M.Q."/>
            <person name="Kwok J.S."/>
            <person name="Zeng X."/>
            <person name="Yang Z."/>
            <person name="Xiao X.J."/>
            <person name="Lau C.P."/>
            <person name="Li Y."/>
            <person name="Huang Z.M."/>
            <person name="Ba J.G."/>
            <person name="Yim A.K."/>
            <person name="Ouyang C.Y."/>
            <person name="Ngai S.M."/>
            <person name="Chan T.F."/>
            <person name="Leung E.L."/>
            <person name="Liu L."/>
            <person name="Liu Z.G."/>
            <person name="Tsui S.K."/>
        </authorList>
    </citation>
    <scope>NUCLEOTIDE SEQUENCE [LARGE SCALE GENOMIC DNA]</scope>
    <source>
        <strain evidence="2">Derp</strain>
    </source>
</reference>
<organism evidence="2 3">
    <name type="scientific">Dermatophagoides pteronyssinus</name>
    <name type="common">European house dust mite</name>
    <dbReference type="NCBI Taxonomy" id="6956"/>
    <lineage>
        <taxon>Eukaryota</taxon>
        <taxon>Metazoa</taxon>
        <taxon>Ecdysozoa</taxon>
        <taxon>Arthropoda</taxon>
        <taxon>Chelicerata</taxon>
        <taxon>Arachnida</taxon>
        <taxon>Acari</taxon>
        <taxon>Acariformes</taxon>
        <taxon>Sarcoptiformes</taxon>
        <taxon>Astigmata</taxon>
        <taxon>Psoroptidia</taxon>
        <taxon>Analgoidea</taxon>
        <taxon>Pyroglyphidae</taxon>
        <taxon>Dermatophagoidinae</taxon>
        <taxon>Dermatophagoides</taxon>
    </lineage>
</organism>
<sequence>MIKILFLFLVYFCVEINFRIASIKRIGIIDVGKCCCVNDCGGTIQAGFCLKQRKPSTGSLFNIGGGVGGGGGNNGGGGGCCCCPVQYKQ</sequence>
<feature type="chain" id="PRO_5045594481" evidence="1">
    <location>
        <begin position="22"/>
        <end position="89"/>
    </location>
</feature>
<accession>A0ABQ8J8G0</accession>
<gene>
    <name evidence="2" type="ORF">DERP_004191</name>
</gene>
<reference evidence="2 3" key="2">
    <citation type="journal article" date="2022" name="Mol. Biol. Evol.">
        <title>Comparative Genomics Reveals Insights into the Divergent Evolution of Astigmatic Mites and Household Pest Adaptations.</title>
        <authorList>
            <person name="Xiong Q."/>
            <person name="Wan A.T."/>
            <person name="Liu X."/>
            <person name="Fung C.S."/>
            <person name="Xiao X."/>
            <person name="Malainual N."/>
            <person name="Hou J."/>
            <person name="Wang L."/>
            <person name="Wang M."/>
            <person name="Yang K.Y."/>
            <person name="Cui Y."/>
            <person name="Leung E.L."/>
            <person name="Nong W."/>
            <person name="Shin S.K."/>
            <person name="Au S.W."/>
            <person name="Jeong K.Y."/>
            <person name="Chew F.T."/>
            <person name="Hui J.H."/>
            <person name="Leung T.F."/>
            <person name="Tungtrongchitr A."/>
            <person name="Zhong N."/>
            <person name="Liu Z."/>
            <person name="Tsui S.K."/>
        </authorList>
    </citation>
    <scope>NUCLEOTIDE SEQUENCE [LARGE SCALE GENOMIC DNA]</scope>
    <source>
        <strain evidence="2">Derp</strain>
    </source>
</reference>
<keyword evidence="1" id="KW-0732">Signal</keyword>
<comment type="caution">
    <text evidence="2">The sequence shown here is derived from an EMBL/GenBank/DDBJ whole genome shotgun (WGS) entry which is preliminary data.</text>
</comment>
<protein>
    <submittedName>
        <fullName evidence="2">Uncharacterized protein</fullName>
    </submittedName>
</protein>
<proteinExistence type="predicted"/>
<feature type="signal peptide" evidence="1">
    <location>
        <begin position="1"/>
        <end position="21"/>
    </location>
</feature>
<keyword evidence="3" id="KW-1185">Reference proteome</keyword>
<evidence type="ECO:0000313" key="3">
    <source>
        <dbReference type="Proteomes" id="UP000887458"/>
    </source>
</evidence>
<name>A0ABQ8J8G0_DERPT</name>
<dbReference type="Proteomes" id="UP000887458">
    <property type="component" value="Unassembled WGS sequence"/>
</dbReference>
<evidence type="ECO:0000256" key="1">
    <source>
        <dbReference type="SAM" id="SignalP"/>
    </source>
</evidence>